<evidence type="ECO:0000256" key="10">
    <source>
        <dbReference type="RuleBase" id="RU000673"/>
    </source>
</evidence>
<dbReference type="PANTHER" id="PTHR17224">
    <property type="entry name" value="PEPTIDYL-TRNA HYDROLASE"/>
    <property type="match status" value="1"/>
</dbReference>
<dbReference type="PANTHER" id="PTHR17224:SF1">
    <property type="entry name" value="PEPTIDYL-TRNA HYDROLASE"/>
    <property type="match status" value="1"/>
</dbReference>
<dbReference type="PROSITE" id="PS01195">
    <property type="entry name" value="PEPT_TRNA_HYDROL_1"/>
    <property type="match status" value="1"/>
</dbReference>
<dbReference type="NCBIfam" id="TIGR00447">
    <property type="entry name" value="pth"/>
    <property type="match status" value="1"/>
</dbReference>
<evidence type="ECO:0000313" key="13">
    <source>
        <dbReference type="Proteomes" id="UP000070646"/>
    </source>
</evidence>
<comment type="function">
    <text evidence="9">Hydrolyzes ribosome-free peptidyl-tRNAs (with 1 or more amino acids incorporated), which drop off the ribosome during protein synthesis, or as a result of ribosome stalling.</text>
</comment>
<dbReference type="CDD" id="cd00462">
    <property type="entry name" value="PTH"/>
    <property type="match status" value="1"/>
</dbReference>
<evidence type="ECO:0000256" key="4">
    <source>
        <dbReference type="ARBA" id="ARBA00022801"/>
    </source>
</evidence>
<evidence type="ECO:0000256" key="11">
    <source>
        <dbReference type="RuleBase" id="RU004320"/>
    </source>
</evidence>
<feature type="binding site" evidence="9">
    <location>
        <position position="70"/>
    </location>
    <ligand>
        <name>tRNA</name>
        <dbReference type="ChEBI" id="CHEBI:17843"/>
    </ligand>
</feature>
<feature type="active site" description="Proton acceptor" evidence="9">
    <location>
        <position position="23"/>
    </location>
</feature>
<dbReference type="FunFam" id="3.40.50.1470:FF:000001">
    <property type="entry name" value="Peptidyl-tRNA hydrolase"/>
    <property type="match status" value="1"/>
</dbReference>
<dbReference type="InterPro" id="IPR001328">
    <property type="entry name" value="Pept_tRNA_hydro"/>
</dbReference>
<dbReference type="PROSITE" id="PS01196">
    <property type="entry name" value="PEPT_TRNA_HYDROL_2"/>
    <property type="match status" value="1"/>
</dbReference>
<evidence type="ECO:0000256" key="1">
    <source>
        <dbReference type="ARBA" id="ARBA00013260"/>
    </source>
</evidence>
<organism evidence="12 13">
    <name type="scientific">Clostridium perfringens</name>
    <dbReference type="NCBI Taxonomy" id="1502"/>
    <lineage>
        <taxon>Bacteria</taxon>
        <taxon>Bacillati</taxon>
        <taxon>Bacillota</taxon>
        <taxon>Clostridia</taxon>
        <taxon>Eubacteriales</taxon>
        <taxon>Clostridiaceae</taxon>
        <taxon>Clostridium</taxon>
    </lineage>
</organism>
<comment type="subcellular location">
    <subcellularLocation>
        <location evidence="9">Cytoplasm</location>
    </subcellularLocation>
</comment>
<dbReference type="GO" id="GO:0006515">
    <property type="term" value="P:protein quality control for misfolded or incompletely synthesized proteins"/>
    <property type="evidence" value="ECO:0007669"/>
    <property type="project" value="UniProtKB-UniRule"/>
</dbReference>
<dbReference type="Gene3D" id="3.40.50.1470">
    <property type="entry name" value="Peptidyl-tRNA hydrolase"/>
    <property type="match status" value="1"/>
</dbReference>
<evidence type="ECO:0000256" key="8">
    <source>
        <dbReference type="ARBA" id="ARBA00050038"/>
    </source>
</evidence>
<dbReference type="PATRIC" id="fig|1502.174.peg.1162"/>
<evidence type="ECO:0000256" key="3">
    <source>
        <dbReference type="ARBA" id="ARBA00022555"/>
    </source>
</evidence>
<feature type="binding site" evidence="9">
    <location>
        <position position="18"/>
    </location>
    <ligand>
        <name>tRNA</name>
        <dbReference type="ChEBI" id="CHEBI:17843"/>
    </ligand>
</feature>
<keyword evidence="3 9" id="KW-0820">tRNA-binding</keyword>
<comment type="function">
    <text evidence="9">Catalyzes the release of premature peptidyl moieties from peptidyl-tRNA molecules trapped in stalled 50S ribosomal subunits, and thus maintains levels of free tRNAs and 50S ribosomes.</text>
</comment>
<dbReference type="GO" id="GO:0072344">
    <property type="term" value="P:rescue of stalled ribosome"/>
    <property type="evidence" value="ECO:0007669"/>
    <property type="project" value="UniProtKB-UniRule"/>
</dbReference>
<feature type="binding site" evidence="9">
    <location>
        <position position="116"/>
    </location>
    <ligand>
        <name>tRNA</name>
        <dbReference type="ChEBI" id="CHEBI:17843"/>
    </ligand>
</feature>
<comment type="catalytic activity">
    <reaction evidence="7 9 10">
        <text>an N-acyl-L-alpha-aminoacyl-tRNA + H2O = an N-acyl-L-amino acid + a tRNA + H(+)</text>
        <dbReference type="Rhea" id="RHEA:54448"/>
        <dbReference type="Rhea" id="RHEA-COMP:10123"/>
        <dbReference type="Rhea" id="RHEA-COMP:13883"/>
        <dbReference type="ChEBI" id="CHEBI:15377"/>
        <dbReference type="ChEBI" id="CHEBI:15378"/>
        <dbReference type="ChEBI" id="CHEBI:59874"/>
        <dbReference type="ChEBI" id="CHEBI:78442"/>
        <dbReference type="ChEBI" id="CHEBI:138191"/>
        <dbReference type="EC" id="3.1.1.29"/>
    </reaction>
</comment>
<gene>
    <name evidence="9" type="primary">pth</name>
    <name evidence="12" type="ORF">HMPREF3222_01147</name>
</gene>
<evidence type="ECO:0000256" key="2">
    <source>
        <dbReference type="ARBA" id="ARBA00022490"/>
    </source>
</evidence>
<feature type="binding site" evidence="9">
    <location>
        <position position="68"/>
    </location>
    <ligand>
        <name>tRNA</name>
        <dbReference type="ChEBI" id="CHEBI:17843"/>
    </ligand>
</feature>
<keyword evidence="2 9" id="KW-0963">Cytoplasm</keyword>
<dbReference type="EC" id="3.1.1.29" evidence="1 9"/>
<dbReference type="Proteomes" id="UP000070646">
    <property type="component" value="Unassembled WGS sequence"/>
</dbReference>
<name>A0A133N908_CLOPF</name>
<keyword evidence="5 9" id="KW-0694">RNA-binding</keyword>
<comment type="subunit">
    <text evidence="9">Monomer.</text>
</comment>
<reference evidence="12 13" key="1">
    <citation type="submission" date="2016-01" db="EMBL/GenBank/DDBJ databases">
        <authorList>
            <person name="Oliw E.H."/>
        </authorList>
    </citation>
    <scope>NUCLEOTIDE SEQUENCE [LARGE SCALE GENOMIC DNA]</scope>
    <source>
        <strain evidence="12 13">MJR7757A</strain>
    </source>
</reference>
<dbReference type="GO" id="GO:0004045">
    <property type="term" value="F:peptidyl-tRNA hydrolase activity"/>
    <property type="evidence" value="ECO:0007669"/>
    <property type="project" value="UniProtKB-UniRule"/>
</dbReference>
<keyword evidence="4 9" id="KW-0378">Hydrolase</keyword>
<dbReference type="InterPro" id="IPR036416">
    <property type="entry name" value="Pept_tRNA_hydro_sf"/>
</dbReference>
<evidence type="ECO:0000256" key="5">
    <source>
        <dbReference type="ARBA" id="ARBA00022884"/>
    </source>
</evidence>
<dbReference type="AlphaFoldDB" id="A0A133N908"/>
<evidence type="ECO:0000256" key="7">
    <source>
        <dbReference type="ARBA" id="ARBA00048707"/>
    </source>
</evidence>
<comment type="caution">
    <text evidence="12">The sequence shown here is derived from an EMBL/GenBank/DDBJ whole genome shotgun (WGS) entry which is preliminary data.</text>
</comment>
<dbReference type="InterPro" id="IPR018171">
    <property type="entry name" value="Pept_tRNA_hydro_CS"/>
</dbReference>
<dbReference type="GO" id="GO:0000049">
    <property type="term" value="F:tRNA binding"/>
    <property type="evidence" value="ECO:0007669"/>
    <property type="project" value="UniProtKB-UniRule"/>
</dbReference>
<dbReference type="GO" id="GO:0005737">
    <property type="term" value="C:cytoplasm"/>
    <property type="evidence" value="ECO:0007669"/>
    <property type="project" value="UniProtKB-SubCell"/>
</dbReference>
<evidence type="ECO:0000256" key="9">
    <source>
        <dbReference type="HAMAP-Rule" id="MF_00083"/>
    </source>
</evidence>
<feature type="site" description="Discriminates between blocked and unblocked aminoacyl-tRNA" evidence="9">
    <location>
        <position position="13"/>
    </location>
</feature>
<feature type="site" description="Stabilizes the basic form of H active site to accept a proton" evidence="9">
    <location>
        <position position="95"/>
    </location>
</feature>
<protein>
    <recommendedName>
        <fullName evidence="8 9">Peptidyl-tRNA hydrolase</fullName>
        <shortName evidence="9">Pth</shortName>
        <ecNumber evidence="1 9">3.1.1.29</ecNumber>
    </recommendedName>
</protein>
<sequence length="192" mass="21603">MEVNMILIVGLGNPGKQYEQTRHNIGFDVIDYMANKYNIDVNREKFKGICGEGFIENKKVILLKPLTYMNLSGESIRELANFYKLEDDEIIVVYDDISLDIGRLRIREKGSAGGHNGIKSIIQNLGGDKFPRVKVGVGQPKDNLVNHVLGKFSKEDREHIEKVIPVVSDAIVEIVKNDAKESMNKFNGVNIE</sequence>
<accession>A0A133N908</accession>
<dbReference type="SUPFAM" id="SSF53178">
    <property type="entry name" value="Peptidyl-tRNA hydrolase-like"/>
    <property type="match status" value="1"/>
</dbReference>
<evidence type="ECO:0000313" key="12">
    <source>
        <dbReference type="EMBL" id="KXA12767.1"/>
    </source>
</evidence>
<dbReference type="EMBL" id="LRPU01000059">
    <property type="protein sequence ID" value="KXA12767.1"/>
    <property type="molecule type" value="Genomic_DNA"/>
</dbReference>
<dbReference type="HAMAP" id="MF_00083">
    <property type="entry name" value="Pept_tRNA_hydro_bact"/>
    <property type="match status" value="1"/>
</dbReference>
<dbReference type="Pfam" id="PF01195">
    <property type="entry name" value="Pept_tRNA_hydro"/>
    <property type="match status" value="1"/>
</dbReference>
<evidence type="ECO:0000256" key="6">
    <source>
        <dbReference type="ARBA" id="ARBA00038063"/>
    </source>
</evidence>
<proteinExistence type="inferred from homology"/>
<comment type="similarity">
    <text evidence="6 9 11">Belongs to the PTH family.</text>
</comment>